<proteinExistence type="predicted"/>
<gene>
    <name evidence="4" type="ORF">H6A20_08685</name>
</gene>
<keyword evidence="2" id="KW-0175">Coiled coil</keyword>
<comment type="caution">
    <text evidence="4">The sequence shown here is derived from an EMBL/GenBank/DDBJ whole genome shotgun (WGS) entry which is preliminary data.</text>
</comment>
<protein>
    <submittedName>
        <fullName evidence="4">SWIM zinc finger family protein</fullName>
    </submittedName>
</protein>
<accession>A0A938XC01</accession>
<dbReference type="EMBL" id="JACJKS010000011">
    <property type="protein sequence ID" value="MBM6948723.1"/>
    <property type="molecule type" value="Genomic_DNA"/>
</dbReference>
<dbReference type="InterPro" id="IPR007527">
    <property type="entry name" value="Znf_SWIM"/>
</dbReference>
<keyword evidence="1" id="KW-0479">Metal-binding</keyword>
<dbReference type="RefSeq" id="WP_204906729.1">
    <property type="nucleotide sequence ID" value="NZ_JACJKS010000011.1"/>
</dbReference>
<organism evidence="4 5">
    <name type="scientific">Mordavella massiliensis</name>
    <dbReference type="NCBI Taxonomy" id="1871024"/>
    <lineage>
        <taxon>Bacteria</taxon>
        <taxon>Bacillati</taxon>
        <taxon>Bacillota</taxon>
        <taxon>Clostridia</taxon>
        <taxon>Eubacteriales</taxon>
        <taxon>Clostridiaceae</taxon>
        <taxon>Mordavella</taxon>
    </lineage>
</organism>
<evidence type="ECO:0000313" key="4">
    <source>
        <dbReference type="EMBL" id="MBM6948723.1"/>
    </source>
</evidence>
<reference evidence="4" key="1">
    <citation type="submission" date="2020-08" db="EMBL/GenBank/DDBJ databases">
        <authorList>
            <person name="Cejkova D."/>
            <person name="Kubasova T."/>
            <person name="Jahodarova E."/>
            <person name="Rychlik I."/>
        </authorList>
    </citation>
    <scope>NUCLEOTIDE SEQUENCE</scope>
    <source>
        <strain evidence="4">An582</strain>
    </source>
</reference>
<keyword evidence="1" id="KW-0863">Zinc-finger</keyword>
<name>A0A938XC01_9CLOT</name>
<reference evidence="4" key="2">
    <citation type="journal article" date="2021" name="Sci. Rep.">
        <title>The distribution of antibiotic resistance genes in chicken gut microbiota commensals.</title>
        <authorList>
            <person name="Juricova H."/>
            <person name="Matiasovicova J."/>
            <person name="Kubasova T."/>
            <person name="Cejkova D."/>
            <person name="Rychlik I."/>
        </authorList>
    </citation>
    <scope>NUCLEOTIDE SEQUENCE</scope>
    <source>
        <strain evidence="4">An582</strain>
    </source>
</reference>
<evidence type="ECO:0000256" key="2">
    <source>
        <dbReference type="SAM" id="Coils"/>
    </source>
</evidence>
<dbReference type="AlphaFoldDB" id="A0A938XC01"/>
<evidence type="ECO:0000313" key="5">
    <source>
        <dbReference type="Proteomes" id="UP000705508"/>
    </source>
</evidence>
<evidence type="ECO:0000259" key="3">
    <source>
        <dbReference type="PROSITE" id="PS50966"/>
    </source>
</evidence>
<feature type="coiled-coil region" evidence="2">
    <location>
        <begin position="90"/>
        <end position="160"/>
    </location>
</feature>
<feature type="domain" description="SWIM-type" evidence="3">
    <location>
        <begin position="45"/>
        <end position="83"/>
    </location>
</feature>
<dbReference type="PROSITE" id="PS50966">
    <property type="entry name" value="ZF_SWIM"/>
    <property type="match status" value="1"/>
</dbReference>
<dbReference type="Pfam" id="PF04434">
    <property type="entry name" value="SWIM"/>
    <property type="match status" value="1"/>
</dbReference>
<dbReference type="GO" id="GO:0008270">
    <property type="term" value="F:zinc ion binding"/>
    <property type="evidence" value="ECO:0007669"/>
    <property type="project" value="UniProtKB-KW"/>
</dbReference>
<evidence type="ECO:0000256" key="1">
    <source>
        <dbReference type="PROSITE-ProRule" id="PRU00325"/>
    </source>
</evidence>
<keyword evidence="1" id="KW-0862">Zinc</keyword>
<sequence>MNNWRDLFQDHILARGEMYYYDGAVLELHKTEHGYRAVVEGTEDYEVEIEIEEGEVHEMYCSCPYAEDGSHCKHMAAVLYEIEEQDESGLLSEDACLEQQEKELEELIEKLPERELRAFVKKLARQDGGIRSMLLTRYVVEIDEKQMNRLKQGVDRLVREYSDGNGFIDYRNAWDFTYAMECYLGDKVDVLIERGCWRQAFELTNYVFQIIGNIDMDDSDGGICQVANACYERWEEILNNCPEDVRSEMFAWFTSHLSCDYVADYLEEYIVDFLMREFRDREMLEKKLKYLDEIIEKQGSSTDGGRTWSEHYGYEDNLIRRLDVMEQLGCSEEEIHEYCRKHWRFSAIRKLEIQENLDRGNLDEAIRILRESKELDSDYPGLAASYSEQLVSIYEKQADTKAYKEELLYYVLKCPQRELTYIRKLKKVCTDKEWEQYREQILREPGNFAIRYPLMEAEGMYERMLECLRKEDFVLNLDRYEKVLKERFPEQVRDLYISYLYREAERVSDRNRYRELMKYLKKISGYPGGKEKAAGIAENWRAKYYRRRAMMDEMKKAGF</sequence>
<dbReference type="Proteomes" id="UP000705508">
    <property type="component" value="Unassembled WGS sequence"/>
</dbReference>